<dbReference type="Proteomes" id="UP000192917">
    <property type="component" value="Unassembled WGS sequence"/>
</dbReference>
<dbReference type="Pfam" id="PF04773">
    <property type="entry name" value="FecR"/>
    <property type="match status" value="1"/>
</dbReference>
<dbReference type="RefSeq" id="WP_085120926.1">
    <property type="nucleotide sequence ID" value="NZ_FWZX01000001.1"/>
</dbReference>
<evidence type="ECO:0000256" key="1">
    <source>
        <dbReference type="SAM" id="Phobius"/>
    </source>
</evidence>
<dbReference type="InterPro" id="IPR006860">
    <property type="entry name" value="FecR"/>
</dbReference>
<protein>
    <submittedName>
        <fullName evidence="4">FecR family protein</fullName>
    </submittedName>
</protein>
<feature type="domain" description="FecR protein" evidence="2">
    <location>
        <begin position="126"/>
        <end position="228"/>
    </location>
</feature>
<proteinExistence type="predicted"/>
<keyword evidence="5" id="KW-1185">Reference proteome</keyword>
<accession>A0A1Y6B6R4</accession>
<keyword evidence="1" id="KW-0812">Transmembrane</keyword>
<keyword evidence="1" id="KW-1133">Transmembrane helix</keyword>
<dbReference type="InterPro" id="IPR032623">
    <property type="entry name" value="FecR_N"/>
</dbReference>
<evidence type="ECO:0000313" key="5">
    <source>
        <dbReference type="Proteomes" id="UP000192917"/>
    </source>
</evidence>
<dbReference type="GO" id="GO:0016989">
    <property type="term" value="F:sigma factor antagonist activity"/>
    <property type="evidence" value="ECO:0007669"/>
    <property type="project" value="TreeGrafter"/>
</dbReference>
<evidence type="ECO:0000313" key="4">
    <source>
        <dbReference type="EMBL" id="SME93740.1"/>
    </source>
</evidence>
<keyword evidence="1" id="KW-0472">Membrane</keyword>
<evidence type="ECO:0000259" key="3">
    <source>
        <dbReference type="Pfam" id="PF16220"/>
    </source>
</evidence>
<dbReference type="STRING" id="560819.SAMN05428998_101602"/>
<dbReference type="PANTHER" id="PTHR30273">
    <property type="entry name" value="PERIPLASMIC SIGNAL SENSOR AND SIGMA FACTOR ACTIVATOR FECR-RELATED"/>
    <property type="match status" value="1"/>
</dbReference>
<feature type="domain" description="FecR N-terminal" evidence="3">
    <location>
        <begin position="16"/>
        <end position="61"/>
    </location>
</feature>
<dbReference type="Pfam" id="PF16220">
    <property type="entry name" value="DUF4880"/>
    <property type="match status" value="1"/>
</dbReference>
<dbReference type="InterPro" id="IPR012373">
    <property type="entry name" value="Ferrdict_sens_TM"/>
</dbReference>
<dbReference type="PANTHER" id="PTHR30273:SF2">
    <property type="entry name" value="PROTEIN FECR"/>
    <property type="match status" value="1"/>
</dbReference>
<dbReference type="PIRSF" id="PIRSF018266">
    <property type="entry name" value="FecR"/>
    <property type="match status" value="1"/>
</dbReference>
<dbReference type="AlphaFoldDB" id="A0A1Y6B6R4"/>
<dbReference type="EMBL" id="FWZX01000001">
    <property type="protein sequence ID" value="SME93740.1"/>
    <property type="molecule type" value="Genomic_DNA"/>
</dbReference>
<feature type="transmembrane region" description="Helical" evidence="1">
    <location>
        <begin position="95"/>
        <end position="116"/>
    </location>
</feature>
<sequence>MSDEARMAADEQTSERQAADWIVRLSDPALSPAQRARLQEQCEAWRAAAPAHRAAYRDVDRIWRLLRTAALEAGTLSKAPPRPDAGADRPRRRRWVGWLAAALALLLLLGLARFYLGDPLVALSADYRTGPGETRSIALADGSSVVLDANSAIAVEPAAGGRHLRLLAGSAAFTVVKAKAKTEAGAETGAAAPFVVEADGLEVRAEGTRFELQLDDEAARITVLEDLVRVARHGEPEAAAVVVGPGERLTIPADGETETLEPVDPAQATAWQQGRLVVDKRPLAEVVAALNRHRRGRLLIADPALAGREVSGSLPLDAPAEADAALAGQLGASLLELPPFLAVLY</sequence>
<name>A0A1Y6B6R4_9PROT</name>
<gene>
    <name evidence="4" type="ORF">SAMN05428998_101602</name>
</gene>
<evidence type="ECO:0000259" key="2">
    <source>
        <dbReference type="Pfam" id="PF04773"/>
    </source>
</evidence>
<reference evidence="4 5" key="1">
    <citation type="submission" date="2017-04" db="EMBL/GenBank/DDBJ databases">
        <authorList>
            <person name="Afonso C.L."/>
            <person name="Miller P.J."/>
            <person name="Scott M.A."/>
            <person name="Spackman E."/>
            <person name="Goraichik I."/>
            <person name="Dimitrov K.M."/>
            <person name="Suarez D.L."/>
            <person name="Swayne D.E."/>
        </authorList>
    </citation>
    <scope>NUCLEOTIDE SEQUENCE [LARGE SCALE GENOMIC DNA]</scope>
    <source>
        <strain evidence="4 5">USBA 355</strain>
    </source>
</reference>
<dbReference type="Gene3D" id="2.60.120.1440">
    <property type="match status" value="1"/>
</dbReference>
<organism evidence="4 5">
    <name type="scientific">Tistlia consotensis USBA 355</name>
    <dbReference type="NCBI Taxonomy" id="560819"/>
    <lineage>
        <taxon>Bacteria</taxon>
        <taxon>Pseudomonadati</taxon>
        <taxon>Pseudomonadota</taxon>
        <taxon>Alphaproteobacteria</taxon>
        <taxon>Rhodospirillales</taxon>
        <taxon>Rhodovibrionaceae</taxon>
        <taxon>Tistlia</taxon>
    </lineage>
</organism>